<organism evidence="2 3">
    <name type="scientific">Paraburkholderia hospita</name>
    <dbReference type="NCBI Taxonomy" id="169430"/>
    <lineage>
        <taxon>Bacteria</taxon>
        <taxon>Pseudomonadati</taxon>
        <taxon>Pseudomonadota</taxon>
        <taxon>Betaproteobacteria</taxon>
        <taxon>Burkholderiales</taxon>
        <taxon>Burkholderiaceae</taxon>
        <taxon>Paraburkholderia</taxon>
    </lineage>
</organism>
<dbReference type="Proteomes" id="UP000004980">
    <property type="component" value="Unassembled WGS sequence"/>
</dbReference>
<name>A0ABP2PVE3_9BURK</name>
<feature type="domain" description="Sacsin/Nov" evidence="1">
    <location>
        <begin position="34"/>
        <end position="121"/>
    </location>
</feature>
<dbReference type="InterPro" id="IPR036890">
    <property type="entry name" value="HATPase_C_sf"/>
</dbReference>
<dbReference type="SUPFAM" id="SSF55874">
    <property type="entry name" value="ATPase domain of HSP90 chaperone/DNA topoisomerase II/histidine kinase"/>
    <property type="match status" value="1"/>
</dbReference>
<protein>
    <recommendedName>
        <fullName evidence="1">Sacsin/Nov domain-containing protein</fullName>
    </recommendedName>
</protein>
<dbReference type="Pfam" id="PF25794">
    <property type="entry name" value="SACS"/>
    <property type="match status" value="1"/>
</dbReference>
<dbReference type="PANTHER" id="PTHR32387">
    <property type="entry name" value="WU:FJ29H11"/>
    <property type="match status" value="1"/>
</dbReference>
<keyword evidence="3" id="KW-1185">Reference proteome</keyword>
<dbReference type="InterPro" id="IPR058210">
    <property type="entry name" value="SACS/Nov_dom"/>
</dbReference>
<evidence type="ECO:0000313" key="3">
    <source>
        <dbReference type="Proteomes" id="UP000004980"/>
    </source>
</evidence>
<proteinExistence type="predicted"/>
<dbReference type="EMBL" id="AKAU01000079">
    <property type="protein sequence ID" value="EIN00412.1"/>
    <property type="molecule type" value="Genomic_DNA"/>
</dbReference>
<gene>
    <name evidence="2" type="ORF">WQE_15316</name>
</gene>
<evidence type="ECO:0000313" key="2">
    <source>
        <dbReference type="EMBL" id="EIN00412.1"/>
    </source>
</evidence>
<accession>A0ABP2PVE3</accession>
<evidence type="ECO:0000259" key="1">
    <source>
        <dbReference type="Pfam" id="PF25794"/>
    </source>
</evidence>
<dbReference type="Gene3D" id="3.30.565.10">
    <property type="entry name" value="Histidine kinase-like ATPase, C-terminal domain"/>
    <property type="match status" value="1"/>
</dbReference>
<sequence length="1042" mass="117795">MTFFAELAEDRRLFIEALRRNKGDINLGIFEDFYPDRAHFIYELLQNAEDAGATEASFELMRDGCTFIHNGLRHFNEPDIRGITGIFNSTKKDNLDKIGKFGVGFKSVFVYTDSPVIYSRDYSFRISQLVLPEPIPQRVDLGATTRFEFPFNSPKKDAAQAFSEVRAGLDAVSERTLLYLNNLRYISWKCEGSQAAVFRVEHTPSHVEVLKEAENRKLVSSHWLRFTAPVTKLEHQKVAVAYELGFVGDVTEFDPSKSIAQQMKIIAAVRGQVSVFFPAEKETSGLRFHLHAPFVPELSRASIKNCPENATLFEQLAALAARSLHEVKALGLLTGEFLAVLPHDDDALEERYEVIRDAIIAEMQAQPLTPTYRGGHAPANTLLQGRAILKELLTDADLQRLLGRDDKPTWAIGASQRNSNQDRFLSSLDIEDWDADSLAELLGEHACEGGNAWPFQRGPDVMNWLPGKSDEWHQRLYAMLFKLLEDDGDFSVLEDAKIVRLSDGSYSRADGVFFPSGPATPDDPFPRVAASVLSSGSRKAQQVHARKLLEELGVREVGEAEEIEQILANRYAKGSKFPADDIYVADLRRFVTFLEAKPAEARRFQGAFVFKVKADKPSWATAAAVYLDRPFKETGLRAYHDKIPDRAQKRYPLSEWYSECGIEREKLMRFAEAVGCATTFSEFAEQTSCYENPSWRYLSSVGGERLTSPRNIDYKMVQSAQQLLAAGNTELSRLVWKTMCQSGSRYLFAMYQKNASHGPHYADSQLVEFLKRTAWVPQKDGQFVMPRCASRDRLLKGFTFDEAYKWLERVRFGEDEKKTAAERAEWAKKRAALGFESDEVLERAQEFSRLSHEEQKRILSEHRARPVETDEDFPVRPVRNRELRHRRVNETAKNTSAKESQSRQRTVAVGYDAAKAEARLYLQEQYTNENGVMFCQVCKAALPFRLPSGAYYFDAVEAVAGLPKRFREAHLALCPNHAAMFRCANDERDEMQELIEVAVGLEIDVTLAGEPSTIFFTEMHLADIKASLAALENDDTPQGVGL</sequence>
<dbReference type="PANTHER" id="PTHR32387:SF0">
    <property type="entry name" value="PROTEIN NO VEIN"/>
    <property type="match status" value="1"/>
</dbReference>
<dbReference type="RefSeq" id="WP_007582232.1">
    <property type="nucleotide sequence ID" value="NZ_AKAU01000079.1"/>
</dbReference>
<reference evidence="2 3" key="1">
    <citation type="journal article" date="2012" name="J. Bacteriol.">
        <title>Draft Genome Sequence of the Soil Bacterium Burkholderia terrae Strain BS001, Which Interacts with Fungal Surface Structures.</title>
        <authorList>
            <person name="Nazir R."/>
            <person name="Hansen M.A."/>
            <person name="Sorensen S."/>
            <person name="van Elsas J.D."/>
        </authorList>
    </citation>
    <scope>NUCLEOTIDE SEQUENCE [LARGE SCALE GENOMIC DNA]</scope>
    <source>
        <strain evidence="2 3">BS001</strain>
    </source>
</reference>
<comment type="caution">
    <text evidence="2">The sequence shown here is derived from an EMBL/GenBank/DDBJ whole genome shotgun (WGS) entry which is preliminary data.</text>
</comment>
<dbReference type="InterPro" id="IPR052957">
    <property type="entry name" value="Auxin_embryo_med"/>
</dbReference>
<dbReference type="NCBIfam" id="NF047352">
    <property type="entry name" value="P_loop_sacsin"/>
    <property type="match status" value="1"/>
</dbReference>